<evidence type="ECO:0000256" key="6">
    <source>
        <dbReference type="ARBA" id="ARBA00022747"/>
    </source>
</evidence>
<keyword evidence="4 11" id="KW-0808">Transferase</keyword>
<dbReference type="GO" id="GO:0032259">
    <property type="term" value="P:methylation"/>
    <property type="evidence" value="ECO:0007669"/>
    <property type="project" value="UniProtKB-KW"/>
</dbReference>
<keyword evidence="6" id="KW-0680">Restriction system</keyword>
<feature type="domain" description="N6 adenine-specific DNA methyltransferase N-terminal" evidence="10">
    <location>
        <begin position="8"/>
        <end position="147"/>
    </location>
</feature>
<dbReference type="PRINTS" id="PR00507">
    <property type="entry name" value="N12N6MTFRASE"/>
</dbReference>
<evidence type="ECO:0000259" key="9">
    <source>
        <dbReference type="Pfam" id="PF02384"/>
    </source>
</evidence>
<evidence type="ECO:0000256" key="4">
    <source>
        <dbReference type="ARBA" id="ARBA00022679"/>
    </source>
</evidence>
<feature type="domain" description="DNA methylase adenine-specific" evidence="9">
    <location>
        <begin position="161"/>
        <end position="481"/>
    </location>
</feature>
<protein>
    <recommendedName>
        <fullName evidence="2">site-specific DNA-methyltransferase (adenine-specific)</fullName>
        <ecNumber evidence="2">2.1.1.72</ecNumber>
    </recommendedName>
</protein>
<dbReference type="InterPro" id="IPR051537">
    <property type="entry name" value="DNA_Adenine_Mtase"/>
</dbReference>
<evidence type="ECO:0000313" key="11">
    <source>
        <dbReference type="EMBL" id="TBO34049.1"/>
    </source>
</evidence>
<reference evidence="11 12" key="1">
    <citation type="submission" date="2019-02" db="EMBL/GenBank/DDBJ databases">
        <title>Aquabacterium sp. strain KMB7.</title>
        <authorList>
            <person name="Chen W.-M."/>
        </authorList>
    </citation>
    <scope>NUCLEOTIDE SEQUENCE [LARGE SCALE GENOMIC DNA]</scope>
    <source>
        <strain evidence="11 12">KMB7</strain>
    </source>
</reference>
<evidence type="ECO:0000256" key="7">
    <source>
        <dbReference type="ARBA" id="ARBA00047942"/>
    </source>
</evidence>
<dbReference type="InterPro" id="IPR003356">
    <property type="entry name" value="DNA_methylase_A-5"/>
</dbReference>
<proteinExistence type="inferred from homology"/>
<dbReference type="RefSeq" id="WP_130965999.1">
    <property type="nucleotide sequence ID" value="NZ_SIXI01000001.1"/>
</dbReference>
<evidence type="ECO:0000256" key="3">
    <source>
        <dbReference type="ARBA" id="ARBA00022603"/>
    </source>
</evidence>
<comment type="catalytic activity">
    <reaction evidence="7">
        <text>a 2'-deoxyadenosine in DNA + S-adenosyl-L-methionine = an N(6)-methyl-2'-deoxyadenosine in DNA + S-adenosyl-L-homocysteine + H(+)</text>
        <dbReference type="Rhea" id="RHEA:15197"/>
        <dbReference type="Rhea" id="RHEA-COMP:12418"/>
        <dbReference type="Rhea" id="RHEA-COMP:12419"/>
        <dbReference type="ChEBI" id="CHEBI:15378"/>
        <dbReference type="ChEBI" id="CHEBI:57856"/>
        <dbReference type="ChEBI" id="CHEBI:59789"/>
        <dbReference type="ChEBI" id="CHEBI:90615"/>
        <dbReference type="ChEBI" id="CHEBI:90616"/>
        <dbReference type="EC" id="2.1.1.72"/>
    </reaction>
</comment>
<dbReference type="InterPro" id="IPR002052">
    <property type="entry name" value="DNA_methylase_N6_adenine_CS"/>
</dbReference>
<accession>A0A4Q9H1L1</accession>
<keyword evidence="5" id="KW-0949">S-adenosyl-L-methionine</keyword>
<dbReference type="InterPro" id="IPR029063">
    <property type="entry name" value="SAM-dependent_MTases_sf"/>
</dbReference>
<evidence type="ECO:0000256" key="2">
    <source>
        <dbReference type="ARBA" id="ARBA00011900"/>
    </source>
</evidence>
<feature type="region of interest" description="Disordered" evidence="8">
    <location>
        <begin position="684"/>
        <end position="710"/>
    </location>
</feature>
<dbReference type="InterPro" id="IPR038333">
    <property type="entry name" value="T1MK-like_N_sf"/>
</dbReference>
<evidence type="ECO:0000256" key="8">
    <source>
        <dbReference type="SAM" id="MobiDB-lite"/>
    </source>
</evidence>
<dbReference type="Gene3D" id="3.40.50.150">
    <property type="entry name" value="Vaccinia Virus protein VP39"/>
    <property type="match status" value="1"/>
</dbReference>
<comment type="caution">
    <text evidence="11">The sequence shown here is derived from an EMBL/GenBank/DDBJ whole genome shotgun (WGS) entry which is preliminary data.</text>
</comment>
<dbReference type="PANTHER" id="PTHR42933">
    <property type="entry name" value="SLR6095 PROTEIN"/>
    <property type="match status" value="1"/>
</dbReference>
<dbReference type="PROSITE" id="PS00092">
    <property type="entry name" value="N6_MTASE"/>
    <property type="match status" value="1"/>
</dbReference>
<dbReference type="EMBL" id="SIXI01000001">
    <property type="protein sequence ID" value="TBO34049.1"/>
    <property type="molecule type" value="Genomic_DNA"/>
</dbReference>
<dbReference type="PANTHER" id="PTHR42933:SF3">
    <property type="entry name" value="TYPE I RESTRICTION ENZYME MJAVIII METHYLASE SUBUNIT"/>
    <property type="match status" value="1"/>
</dbReference>
<organism evidence="11 12">
    <name type="scientific">Aquabacterium lacunae</name>
    <dbReference type="NCBI Taxonomy" id="2528630"/>
    <lineage>
        <taxon>Bacteria</taxon>
        <taxon>Pseudomonadati</taxon>
        <taxon>Pseudomonadota</taxon>
        <taxon>Betaproteobacteria</taxon>
        <taxon>Burkholderiales</taxon>
        <taxon>Aquabacterium</taxon>
    </lineage>
</organism>
<dbReference type="GO" id="GO:0009007">
    <property type="term" value="F:site-specific DNA-methyltransferase (adenine-specific) activity"/>
    <property type="evidence" value="ECO:0007669"/>
    <property type="project" value="UniProtKB-EC"/>
</dbReference>
<evidence type="ECO:0000256" key="1">
    <source>
        <dbReference type="ARBA" id="ARBA00006594"/>
    </source>
</evidence>
<dbReference type="Gene3D" id="1.20.1260.30">
    <property type="match status" value="1"/>
</dbReference>
<gene>
    <name evidence="11" type="ORF">EYS42_00940</name>
</gene>
<dbReference type="Pfam" id="PF02384">
    <property type="entry name" value="N6_Mtase"/>
    <property type="match status" value="1"/>
</dbReference>
<evidence type="ECO:0000259" key="10">
    <source>
        <dbReference type="Pfam" id="PF12161"/>
    </source>
</evidence>
<dbReference type="GO" id="GO:0009307">
    <property type="term" value="P:DNA restriction-modification system"/>
    <property type="evidence" value="ECO:0007669"/>
    <property type="project" value="UniProtKB-KW"/>
</dbReference>
<dbReference type="AlphaFoldDB" id="A0A4Q9H1L1"/>
<feature type="compositionally biased region" description="Basic and acidic residues" evidence="8">
    <location>
        <begin position="684"/>
        <end position="697"/>
    </location>
</feature>
<dbReference type="InterPro" id="IPR022749">
    <property type="entry name" value="D12N6_MeTrfase_N"/>
</dbReference>
<dbReference type="Proteomes" id="UP000292120">
    <property type="component" value="Unassembled WGS sequence"/>
</dbReference>
<name>A0A4Q9H1L1_9BURK</name>
<dbReference type="SUPFAM" id="SSF53335">
    <property type="entry name" value="S-adenosyl-L-methionine-dependent methyltransferases"/>
    <property type="match status" value="1"/>
</dbReference>
<dbReference type="GO" id="GO:0003677">
    <property type="term" value="F:DNA binding"/>
    <property type="evidence" value="ECO:0007669"/>
    <property type="project" value="InterPro"/>
</dbReference>
<dbReference type="GO" id="GO:0008170">
    <property type="term" value="F:N-methyltransferase activity"/>
    <property type="evidence" value="ECO:0007669"/>
    <property type="project" value="InterPro"/>
</dbReference>
<evidence type="ECO:0000313" key="12">
    <source>
        <dbReference type="Proteomes" id="UP000292120"/>
    </source>
</evidence>
<dbReference type="OrthoDB" id="9784823at2"/>
<keyword evidence="3 11" id="KW-0489">Methyltransferase</keyword>
<sequence length="823" mass="91438">MPLTLQQLERHLFKAADILRGKMDASEFKEYIFGMLFLKRCSDVFEQRKEQVVAQLKAQGHSDADAQFTAELRRWYGDSFYVPHESSWQYLVDEAHQDVGGFLNRALGGLESNNSSLAEVLEHIDFSRKVGQSKIPDIKLRQLITHFSQYRLRNEDFEFPDLLGAAYEYLIGEFADSAGKKGGEFYTPRSVVRMMVRLIKPEQHHSVYDPCVGSGGMLIMAKEYIDEHGGDGTRADLCGQEANGTVWSIARMNMLLHGISSADLRNEDTLAEPQHVENGELMRFDRILANPPFSINWGTADVDRTGQSVWTPKFRAERYAYGEVPLGSKKADLMFLQHMVAVLRDGGQLATVMPHGVLFRGGEERSIRGGMIDADLLEAVIGLPANLFYGTGIPACVLVMRKGKGQRSGKPAERQGKVLFINADREYFEGRAQNHLLPEHIEKIADTFDAFAEVPGFSAVVNNATLRENDYNLNIRRYADNAPPPEPHDVRAHLQGGVPKAEVQAKAALFSAHGLDPQALFAERDAAYFDFRPELASRQALKPAIEANAGLKAREQAVLDAFAAWWQAHSPRITALAGAKSLVGLRHDLLHSFSEALEPVGLLSRFQVRGIVAGFWFDAKYEFMTLMARGAKGVVDAWRTSILTALGDDQHKGNPLDHKLVKCLMGDFIQTMAELEARKAELDGQIKAATPDKRSDEGEGEEGDTADAGDEAPALDEAQFKAWKQQLAGLKKQIKAEQQGFAHRLNAAVDALDEAGAAELLLTVMQRDVAVILGRYVAAQRQQVVIAFEGWWDKYQVPLTKIEAQRDDASRSIKAFLRGLGYV</sequence>
<keyword evidence="12" id="KW-1185">Reference proteome</keyword>
<evidence type="ECO:0000256" key="5">
    <source>
        <dbReference type="ARBA" id="ARBA00022691"/>
    </source>
</evidence>
<dbReference type="Pfam" id="PF12161">
    <property type="entry name" value="HsdM_N"/>
    <property type="match status" value="1"/>
</dbReference>
<dbReference type="EC" id="2.1.1.72" evidence="2"/>
<feature type="compositionally biased region" description="Acidic residues" evidence="8">
    <location>
        <begin position="698"/>
        <end position="710"/>
    </location>
</feature>
<comment type="similarity">
    <text evidence="1">Belongs to the N(4)/N(6)-methyltransferase family.</text>
</comment>